<dbReference type="Proteomes" id="UP000054783">
    <property type="component" value="Unassembled WGS sequence"/>
</dbReference>
<dbReference type="EMBL" id="JYDQ01000028">
    <property type="protein sequence ID" value="KRY20069.1"/>
    <property type="molecule type" value="Genomic_DNA"/>
</dbReference>
<evidence type="ECO:0000256" key="1">
    <source>
        <dbReference type="SAM" id="MobiDB-lite"/>
    </source>
</evidence>
<gene>
    <name evidence="4" type="ORF">T12_10513</name>
    <name evidence="3" type="ORF">T12_166</name>
    <name evidence="2" type="ORF">T12_2716</name>
</gene>
<evidence type="ECO:0000313" key="4">
    <source>
        <dbReference type="EMBL" id="KRY20069.1"/>
    </source>
</evidence>
<keyword evidence="5" id="KW-1185">Reference proteome</keyword>
<organism evidence="3 5">
    <name type="scientific">Trichinella patagoniensis</name>
    <dbReference type="NCBI Taxonomy" id="990121"/>
    <lineage>
        <taxon>Eukaryota</taxon>
        <taxon>Metazoa</taxon>
        <taxon>Ecdysozoa</taxon>
        <taxon>Nematoda</taxon>
        <taxon>Enoplea</taxon>
        <taxon>Dorylaimia</taxon>
        <taxon>Trichinellida</taxon>
        <taxon>Trichinellidae</taxon>
        <taxon>Trichinella</taxon>
    </lineage>
</organism>
<comment type="caution">
    <text evidence="3">The sequence shown here is derived from an EMBL/GenBank/DDBJ whole genome shotgun (WGS) entry which is preliminary data.</text>
</comment>
<dbReference type="AlphaFoldDB" id="A0A0V0Z4B2"/>
<evidence type="ECO:0000313" key="2">
    <source>
        <dbReference type="EMBL" id="KRY06916.1"/>
    </source>
</evidence>
<accession>A0A0V0Z4B2</accession>
<evidence type="ECO:0000313" key="3">
    <source>
        <dbReference type="EMBL" id="KRY07332.1"/>
    </source>
</evidence>
<name>A0A0V0Z4B2_9BILA</name>
<dbReference type="EMBL" id="JYDQ01000615">
    <property type="protein sequence ID" value="KRY06916.1"/>
    <property type="molecule type" value="Genomic_DNA"/>
</dbReference>
<reference evidence="3 5" key="1">
    <citation type="submission" date="2015-01" db="EMBL/GenBank/DDBJ databases">
        <title>Evolution of Trichinella species and genotypes.</title>
        <authorList>
            <person name="Korhonen P.K."/>
            <person name="Edoardo P."/>
            <person name="Giuseppe L.R."/>
            <person name="Gasser R.B."/>
        </authorList>
    </citation>
    <scope>NUCLEOTIDE SEQUENCE [LARGE SCALE GENOMIC DNA]</scope>
    <source>
        <strain evidence="3">ISS2496</strain>
    </source>
</reference>
<dbReference type="EMBL" id="JYDQ01000489">
    <property type="protein sequence ID" value="KRY07332.1"/>
    <property type="molecule type" value="Genomic_DNA"/>
</dbReference>
<evidence type="ECO:0000313" key="5">
    <source>
        <dbReference type="Proteomes" id="UP000054783"/>
    </source>
</evidence>
<protein>
    <submittedName>
        <fullName evidence="3">Uncharacterized protein</fullName>
    </submittedName>
</protein>
<sequence length="161" mass="17073">MSLAVLTDGVLRRRSLTCRGIPSTSTAWSETTSVTMPLWCRVSHVAPGGLTLTESPTANRPFFSSGSSVARSTPAPNGVCVHDVSRGCPRVAAVSRRNVVQVHRLFHRAILSRSDDLHASMASLRYAIAGRSVGTSVPHSDSPPGDELRKGPSSESGVVVR</sequence>
<proteinExistence type="predicted"/>
<feature type="region of interest" description="Disordered" evidence="1">
    <location>
        <begin position="133"/>
        <end position="161"/>
    </location>
</feature>
<dbReference type="OrthoDB" id="10388896at2759"/>